<sequence>MVFRNFYEGRYDDGFNNVMKYSVYRTTPSAFRKIYNLIIPVLDKVMTVQPQVNPDLVRLLVRLNIVLEYQKRRGMIDDDLADGIKTAIDEIRRSLGNPKGVDQARELARALRDSLDAFLAYVIYAKRGEEEL</sequence>
<name>F0QTI3_VULM7</name>
<proteinExistence type="predicted"/>
<dbReference type="HOGENOM" id="CLU_1821117_0_0_2"/>
<organism evidence="1 2">
    <name type="scientific">Vulcanisaeta moutnovskia (strain 768-28)</name>
    <dbReference type="NCBI Taxonomy" id="985053"/>
    <lineage>
        <taxon>Archaea</taxon>
        <taxon>Thermoproteota</taxon>
        <taxon>Thermoprotei</taxon>
        <taxon>Thermoproteales</taxon>
        <taxon>Thermoproteaceae</taxon>
        <taxon>Vulcanisaeta</taxon>
    </lineage>
</organism>
<keyword evidence="2" id="KW-1185">Reference proteome</keyword>
<protein>
    <recommendedName>
        <fullName evidence="3">CRISPR type III-B/RAMP module-associated protein Cmr5</fullName>
    </recommendedName>
</protein>
<gene>
    <name evidence="1" type="ordered locus">VMUT_1491</name>
</gene>
<dbReference type="eggNOG" id="arCOG04008">
    <property type="taxonomic scope" value="Archaea"/>
</dbReference>
<reference evidence="1 2" key="1">
    <citation type="journal article" date="2011" name="J. Bacteriol.">
        <title>Complete genome sequence of 'Vulcanisaeta moutnovskia' strain 768-28, a novel member of the hyperthermophilic crenarchaeal genus vulcanisaeta.</title>
        <authorList>
            <person name="Gumerov V.M."/>
            <person name="Mardanov A.V."/>
            <person name="Beletsky A.V."/>
            <person name="Prokofeva M.I."/>
            <person name="Bonch-Osmolovskaya E.A."/>
            <person name="Ravin N.V."/>
            <person name="Skryabin K.G."/>
        </authorList>
    </citation>
    <scope>NUCLEOTIDE SEQUENCE [LARGE SCALE GENOMIC DNA]</scope>
    <source>
        <strain evidence="1 2">768-28</strain>
    </source>
</reference>
<accession>F0QTI3</accession>
<dbReference type="KEGG" id="vmo:VMUT_1491"/>
<evidence type="ECO:0000313" key="2">
    <source>
        <dbReference type="Proteomes" id="UP000007485"/>
    </source>
</evidence>
<dbReference type="STRING" id="985053.VMUT_1491"/>
<dbReference type="AlphaFoldDB" id="F0QTI3"/>
<evidence type="ECO:0000313" key="1">
    <source>
        <dbReference type="EMBL" id="ADY01696.1"/>
    </source>
</evidence>
<evidence type="ECO:0008006" key="3">
    <source>
        <dbReference type="Google" id="ProtNLM"/>
    </source>
</evidence>
<dbReference type="EMBL" id="CP002529">
    <property type="protein sequence ID" value="ADY01696.1"/>
    <property type="molecule type" value="Genomic_DNA"/>
</dbReference>
<dbReference type="Proteomes" id="UP000007485">
    <property type="component" value="Chromosome"/>
</dbReference>